<comment type="similarity">
    <text evidence="4">Belongs to the metallo-beta-lactamase superfamily. Type III sulfatase family.</text>
</comment>
<dbReference type="Gene3D" id="1.25.40.880">
    <property type="entry name" value="Alkyl sulfatase, dimerisation domain"/>
    <property type="match status" value="1"/>
</dbReference>
<dbReference type="Proteomes" id="UP000245263">
    <property type="component" value="Chromosome 1"/>
</dbReference>
<dbReference type="Pfam" id="PF14864">
    <property type="entry name" value="Alkyl_sulf_C"/>
    <property type="match status" value="1"/>
</dbReference>
<dbReference type="SUPFAM" id="SSF55718">
    <property type="entry name" value="SCP-like"/>
    <property type="match status" value="1"/>
</dbReference>
<evidence type="ECO:0000256" key="2">
    <source>
        <dbReference type="ARBA" id="ARBA00022801"/>
    </source>
</evidence>
<evidence type="ECO:0000256" key="3">
    <source>
        <dbReference type="ARBA" id="ARBA00022833"/>
    </source>
</evidence>
<keyword evidence="7" id="KW-1185">Reference proteome</keyword>
<dbReference type="InterPro" id="IPR052195">
    <property type="entry name" value="Bact_Alkyl/Aryl-Sulfatase"/>
</dbReference>
<evidence type="ECO:0000313" key="6">
    <source>
        <dbReference type="EMBL" id="BDA80512.1"/>
    </source>
</evidence>
<dbReference type="InterPro" id="IPR038536">
    <property type="entry name" value="Alkyl/aryl-sulf_dimr_sf"/>
</dbReference>
<dbReference type="EMBL" id="AP025028">
    <property type="protein sequence ID" value="BDA80512.1"/>
    <property type="molecule type" value="Genomic_DNA"/>
</dbReference>
<dbReference type="Pfam" id="PF00753">
    <property type="entry name" value="Lactamase_B"/>
    <property type="match status" value="1"/>
</dbReference>
<dbReference type="RefSeq" id="WP_109021544.1">
    <property type="nucleotide sequence ID" value="NZ_AP025028.1"/>
</dbReference>
<dbReference type="CDD" id="cd07710">
    <property type="entry name" value="arylsulfatase_Sdsa1-like_MBL-fold"/>
    <property type="match status" value="1"/>
</dbReference>
<proteinExistence type="inferred from homology"/>
<gene>
    <name evidence="6" type="ORF">LPTSP3_g34420</name>
</gene>
<reference evidence="6 7" key="1">
    <citation type="submission" date="2021-08" db="EMBL/GenBank/DDBJ databases">
        <title>Complete genome sequence of Leptospira kobayashii strain E30.</title>
        <authorList>
            <person name="Nakao R."/>
            <person name="Nakamura S."/>
            <person name="Masuzawa T."/>
            <person name="Koizumi N."/>
        </authorList>
    </citation>
    <scope>NUCLEOTIDE SEQUENCE [LARGE SCALE GENOMIC DNA]</scope>
    <source>
        <strain evidence="6 7">E30</strain>
    </source>
</reference>
<evidence type="ECO:0000256" key="1">
    <source>
        <dbReference type="ARBA" id="ARBA00022723"/>
    </source>
</evidence>
<dbReference type="SUPFAM" id="SSF56281">
    <property type="entry name" value="Metallo-hydrolase/oxidoreductase"/>
    <property type="match status" value="1"/>
</dbReference>
<dbReference type="InterPro" id="IPR036527">
    <property type="entry name" value="SCP2_sterol-bd_dom_sf"/>
</dbReference>
<evidence type="ECO:0000256" key="4">
    <source>
        <dbReference type="ARBA" id="ARBA00033751"/>
    </source>
</evidence>
<dbReference type="InterPro" id="IPR029228">
    <property type="entry name" value="Alkyl_sulf_dimr"/>
</dbReference>
<accession>A0ABN6KH16</accession>
<dbReference type="InterPro" id="IPR036866">
    <property type="entry name" value="RibonucZ/Hydroxyglut_hydro"/>
</dbReference>
<dbReference type="Pfam" id="PF14863">
    <property type="entry name" value="Alkyl_sulf_dimr"/>
    <property type="match status" value="1"/>
</dbReference>
<dbReference type="Gene3D" id="3.30.1050.10">
    <property type="entry name" value="SCP2 sterol-binding domain"/>
    <property type="match status" value="1"/>
</dbReference>
<sequence length="596" mass="67594">MQKHIYKLYKKCNRLYATDIALLLTLVILTFNLSQCNLVRQKPTTIASDHKLENFNKEFEKKIYNVAPGVYSAVGFGIANSILIVGDDGLIIIDTMDDLKSGKEVFDEFRKISNLPIKAIIYTHSHPDHIFGSQSFAEGSNPEVYAHESLLPTVQKLASETTPIIGTRSARMFGNYLKDNDLVNVGIGPYQGYNSETKLDFVPPTKTFRDSLEIKVSGVRLKLIHAPGETDDQIYIYLPEKKVLMSGDNFYKAFPNLYTIRGTWFRSLKNWYKSLDIIRSIRPEHLIPSHGKPLSGTEEIAQVVTDYRDAVQFVHDQSLRGINGGLNPDDLVDYVKLPSHLSKSPYLQEIYGKVAWSVRSLFNGNLGWFSGDSNDLHPLSRDQTAKLLSELAGGKENLLSYAKTKFQNEDFQASLTLTGHLLRIDPKNSEAKDLRIRSLEALGKKEENANSRHYYFTEALELRDNFVAKLQVKPSPQLLKRYPVSVIFSSFVTNLDPIASLELDEKVGFVFTDTNESFTIHLRRGVAEVIPILHDDSEVIVHLDSQDWKEILTRIKNPVTTLPKFEYKKGNILKFARFLKLFSPLDPILSYEKPKG</sequence>
<dbReference type="PANTHER" id="PTHR43223">
    <property type="entry name" value="ALKYL/ARYL-SULFATASE"/>
    <property type="match status" value="1"/>
</dbReference>
<organism evidence="6 7">
    <name type="scientific">Leptospira kobayashii</name>
    <dbReference type="NCBI Taxonomy" id="1917830"/>
    <lineage>
        <taxon>Bacteria</taxon>
        <taxon>Pseudomonadati</taxon>
        <taxon>Spirochaetota</taxon>
        <taxon>Spirochaetia</taxon>
        <taxon>Leptospirales</taxon>
        <taxon>Leptospiraceae</taxon>
        <taxon>Leptospira</taxon>
    </lineage>
</organism>
<keyword evidence="3" id="KW-0862">Zinc</keyword>
<name>A0ABN6KH16_9LEPT</name>
<dbReference type="InterPro" id="IPR001279">
    <property type="entry name" value="Metallo-B-lactamas"/>
</dbReference>
<dbReference type="SMART" id="SM00849">
    <property type="entry name" value="Lactamase_B"/>
    <property type="match status" value="1"/>
</dbReference>
<feature type="domain" description="Metallo-beta-lactamase" evidence="5">
    <location>
        <begin position="78"/>
        <end position="290"/>
    </location>
</feature>
<protein>
    <recommendedName>
        <fullName evidence="5">Metallo-beta-lactamase domain-containing protein</fullName>
    </recommendedName>
</protein>
<evidence type="ECO:0000313" key="7">
    <source>
        <dbReference type="Proteomes" id="UP000245263"/>
    </source>
</evidence>
<dbReference type="PANTHER" id="PTHR43223:SF1">
    <property type="entry name" value="ALKYL_ARYL-SULFATASE BDS1"/>
    <property type="match status" value="1"/>
</dbReference>
<dbReference type="InterPro" id="IPR044097">
    <property type="entry name" value="Bds1/SdsA1_MBL-fold"/>
</dbReference>
<evidence type="ECO:0000259" key="5">
    <source>
        <dbReference type="SMART" id="SM00849"/>
    </source>
</evidence>
<keyword evidence="2" id="KW-0378">Hydrolase</keyword>
<keyword evidence="1" id="KW-0479">Metal-binding</keyword>
<dbReference type="InterPro" id="IPR029229">
    <property type="entry name" value="Alkyl_sulf_C"/>
</dbReference>
<dbReference type="Gene3D" id="3.60.15.30">
    <property type="entry name" value="Metallo-beta-lactamase domain"/>
    <property type="match status" value="1"/>
</dbReference>